<accession>A0A7L8ZQ73</accession>
<dbReference type="SMART" id="SM00507">
    <property type="entry name" value="HNHc"/>
    <property type="match status" value="1"/>
</dbReference>
<reference evidence="2 3" key="1">
    <citation type="submission" date="2020-08" db="EMBL/GenBank/DDBJ databases">
        <title>Complete genome sequence of Erwinia phage pEa_SNUABM_50.</title>
        <authorList>
            <person name="Kim S.G."/>
            <person name="Lee S.B."/>
            <person name="Park S.C."/>
        </authorList>
    </citation>
    <scope>NUCLEOTIDE SEQUENCE [LARGE SCALE GENOMIC DNA]</scope>
</reference>
<dbReference type="CDD" id="cd00085">
    <property type="entry name" value="HNHc"/>
    <property type="match status" value="1"/>
</dbReference>
<name>A0A7L8ZQ73_9CAUD</name>
<organism evidence="2 3">
    <name type="scientific">Erwinia phage pEa_SNUABM_50</name>
    <dbReference type="NCBI Taxonomy" id="2768775"/>
    <lineage>
        <taxon>Viruses</taxon>
        <taxon>Duplodnaviria</taxon>
        <taxon>Heunggongvirae</taxon>
        <taxon>Uroviricota</taxon>
        <taxon>Caudoviricetes</taxon>
        <taxon>Eneladusvirus</taxon>
        <taxon>Eneladusvirus BF</taxon>
    </lineage>
</organism>
<protein>
    <submittedName>
        <fullName evidence="2">Putative HNH endonuclease</fullName>
    </submittedName>
</protein>
<dbReference type="InterPro" id="IPR044925">
    <property type="entry name" value="His-Me_finger_sf"/>
</dbReference>
<dbReference type="GO" id="GO:0003676">
    <property type="term" value="F:nucleic acid binding"/>
    <property type="evidence" value="ECO:0007669"/>
    <property type="project" value="InterPro"/>
</dbReference>
<dbReference type="InterPro" id="IPR002711">
    <property type="entry name" value="HNH"/>
</dbReference>
<feature type="domain" description="HNH nuclease" evidence="1">
    <location>
        <begin position="90"/>
        <end position="143"/>
    </location>
</feature>
<dbReference type="GO" id="GO:0004519">
    <property type="term" value="F:endonuclease activity"/>
    <property type="evidence" value="ECO:0007669"/>
    <property type="project" value="UniProtKB-KW"/>
</dbReference>
<keyword evidence="2" id="KW-0255">Endonuclease</keyword>
<dbReference type="Pfam" id="PF01844">
    <property type="entry name" value="HNH"/>
    <property type="match status" value="1"/>
</dbReference>
<gene>
    <name evidence="2" type="ORF">pEaSNUABM50_00443</name>
</gene>
<evidence type="ECO:0000313" key="3">
    <source>
        <dbReference type="Proteomes" id="UP000593900"/>
    </source>
</evidence>
<dbReference type="EMBL" id="MT939488">
    <property type="protein sequence ID" value="QOI72457.1"/>
    <property type="molecule type" value="Genomic_DNA"/>
</dbReference>
<dbReference type="GO" id="GO:0008270">
    <property type="term" value="F:zinc ion binding"/>
    <property type="evidence" value="ECO:0007669"/>
    <property type="project" value="InterPro"/>
</dbReference>
<dbReference type="InterPro" id="IPR003615">
    <property type="entry name" value="HNH_nuc"/>
</dbReference>
<dbReference type="SUPFAM" id="SSF54060">
    <property type="entry name" value="His-Me finger endonucleases"/>
    <property type="match status" value="1"/>
</dbReference>
<sequence>MNICLQCNQEIDDKKKFCNKSCAAKYNNSHRILSEETKSKISKSLKDREAKFIETENVKAGRLRAGAKRSEYAIGKLLSDDFESLSVIRKKKRVKMEQDNKCLICDLSEWRGSLLTLEVDHIDGNNMNNSRDNLRALCPNCHSQTETWRGKNSKKVISDELLIEIISVSSSIAEVIRNTNMSKSKTSYNKIRAIMEMNKLSFN</sequence>
<dbReference type="Gene3D" id="1.10.30.50">
    <property type="match status" value="1"/>
</dbReference>
<keyword evidence="2" id="KW-0540">Nuclease</keyword>
<keyword evidence="2" id="KW-0378">Hydrolase</keyword>
<proteinExistence type="predicted"/>
<evidence type="ECO:0000313" key="2">
    <source>
        <dbReference type="EMBL" id="QOI72457.1"/>
    </source>
</evidence>
<evidence type="ECO:0000259" key="1">
    <source>
        <dbReference type="SMART" id="SM00507"/>
    </source>
</evidence>
<dbReference type="Proteomes" id="UP000593900">
    <property type="component" value="Segment"/>
</dbReference>